<dbReference type="Pfam" id="PF00106">
    <property type="entry name" value="adh_short"/>
    <property type="match status" value="1"/>
</dbReference>
<protein>
    <submittedName>
        <fullName evidence="3">SDR family NAD(P)-dependent oxidoreductase</fullName>
    </submittedName>
</protein>
<proteinExistence type="inferred from homology"/>
<dbReference type="SUPFAM" id="SSF51735">
    <property type="entry name" value="NAD(P)-binding Rossmann-fold domains"/>
    <property type="match status" value="1"/>
</dbReference>
<organism evidence="3 4">
    <name type="scientific">Qipengyuania aquimaris</name>
    <dbReference type="NCBI Taxonomy" id="255984"/>
    <lineage>
        <taxon>Bacteria</taxon>
        <taxon>Pseudomonadati</taxon>
        <taxon>Pseudomonadota</taxon>
        <taxon>Alphaproteobacteria</taxon>
        <taxon>Sphingomonadales</taxon>
        <taxon>Erythrobacteraceae</taxon>
        <taxon>Qipengyuania</taxon>
    </lineage>
</organism>
<dbReference type="GO" id="GO:0016491">
    <property type="term" value="F:oxidoreductase activity"/>
    <property type="evidence" value="ECO:0007669"/>
    <property type="project" value="UniProtKB-KW"/>
</dbReference>
<evidence type="ECO:0000313" key="3">
    <source>
        <dbReference type="EMBL" id="MBY6218097.1"/>
    </source>
</evidence>
<dbReference type="PRINTS" id="PR00081">
    <property type="entry name" value="GDHRDH"/>
</dbReference>
<gene>
    <name evidence="3" type="ORF">KUV31_07040</name>
</gene>
<keyword evidence="2" id="KW-0560">Oxidoreductase</keyword>
<dbReference type="Proteomes" id="UP000824927">
    <property type="component" value="Unassembled WGS sequence"/>
</dbReference>
<evidence type="ECO:0000256" key="2">
    <source>
        <dbReference type="ARBA" id="ARBA00023002"/>
    </source>
</evidence>
<dbReference type="Gene3D" id="3.40.50.720">
    <property type="entry name" value="NAD(P)-binding Rossmann-like Domain"/>
    <property type="match status" value="1"/>
</dbReference>
<reference evidence="3" key="1">
    <citation type="submission" date="2021-06" db="EMBL/GenBank/DDBJ databases">
        <title>50 bacteria genomes isolated from Dapeng, Shenzhen, China.</title>
        <authorList>
            <person name="Zheng W."/>
            <person name="Yu S."/>
            <person name="Huang Y."/>
        </authorList>
    </citation>
    <scope>NUCLEOTIDE SEQUENCE</scope>
    <source>
        <strain evidence="3">DP4N28-2</strain>
    </source>
</reference>
<evidence type="ECO:0000256" key="1">
    <source>
        <dbReference type="ARBA" id="ARBA00006484"/>
    </source>
</evidence>
<dbReference type="InterPro" id="IPR036291">
    <property type="entry name" value="NAD(P)-bd_dom_sf"/>
</dbReference>
<evidence type="ECO:0000313" key="4">
    <source>
        <dbReference type="Proteomes" id="UP000824927"/>
    </source>
</evidence>
<accession>A0A9Q3S194</accession>
<comment type="similarity">
    <text evidence="1">Belongs to the short-chain dehydrogenases/reductases (SDR) family.</text>
</comment>
<dbReference type="RefSeq" id="WP_222405024.1">
    <property type="nucleotide sequence ID" value="NZ_JAHVKP010000001.1"/>
</dbReference>
<sequence length="262" mass="28208">MSPSEDSPSPTLTKIMDDGVVLILGATSAMAEHAAREHARRGDRLILVARSADKLDAVAADLETRGANEVSKAVLDLADAKDHAKSLENWLGSRKLERAYIFFGVLGAQNEAREQLDLAAALMHTNYNAPSLWSIAVANVLENQKSGCLVVASSVAGDRGRMSNYIYGSAKAGLSALVQGIDHRLSKVGARAVAIRYGFVISPMTEGMRRSGPLWTSARKAGRLAVLAGDKKRGLIYAPFFWRGIMTAIRSIPTSIFNRTNL</sequence>
<comment type="caution">
    <text evidence="3">The sequence shown here is derived from an EMBL/GenBank/DDBJ whole genome shotgun (WGS) entry which is preliminary data.</text>
</comment>
<name>A0A9Q3S194_9SPHN</name>
<dbReference type="AlphaFoldDB" id="A0A9Q3S194"/>
<dbReference type="InterPro" id="IPR002347">
    <property type="entry name" value="SDR_fam"/>
</dbReference>
<dbReference type="EMBL" id="JAHVKP010000001">
    <property type="protein sequence ID" value="MBY6218097.1"/>
    <property type="molecule type" value="Genomic_DNA"/>
</dbReference>
<dbReference type="PANTHER" id="PTHR43391:SF94">
    <property type="entry name" value="OXIDOREDUCTASE-RELATED"/>
    <property type="match status" value="1"/>
</dbReference>
<dbReference type="PANTHER" id="PTHR43391">
    <property type="entry name" value="RETINOL DEHYDROGENASE-RELATED"/>
    <property type="match status" value="1"/>
</dbReference>